<evidence type="ECO:0000256" key="4">
    <source>
        <dbReference type="SAM" id="MobiDB-lite"/>
    </source>
</evidence>
<dbReference type="SUPFAM" id="SSF57603">
    <property type="entry name" value="FnI-like domain"/>
    <property type="match status" value="2"/>
</dbReference>
<feature type="compositionally biased region" description="Low complexity" evidence="4">
    <location>
        <begin position="107"/>
        <end position="122"/>
    </location>
</feature>
<reference evidence="5" key="1">
    <citation type="submission" date="2022-08" db="UniProtKB">
        <authorList>
            <consortium name="EnsemblMetazoa"/>
        </authorList>
    </citation>
    <scope>IDENTIFICATION</scope>
</reference>
<name>A0A8W7PYV5_ANOCL</name>
<feature type="compositionally biased region" description="Acidic residues" evidence="4">
    <location>
        <begin position="46"/>
        <end position="57"/>
    </location>
</feature>
<feature type="compositionally biased region" description="Low complexity" evidence="4">
    <location>
        <begin position="276"/>
        <end position="287"/>
    </location>
</feature>
<dbReference type="VEuPathDB" id="VectorBase:ACON2_042816"/>
<feature type="compositionally biased region" description="Basic and acidic residues" evidence="4">
    <location>
        <begin position="154"/>
        <end position="165"/>
    </location>
</feature>
<accession>A0A8W7PYV5</accession>
<feature type="compositionally biased region" description="Polar residues" evidence="4">
    <location>
        <begin position="199"/>
        <end position="216"/>
    </location>
</feature>
<dbReference type="AlphaFoldDB" id="A0A8W7PYV5"/>
<keyword evidence="2" id="KW-0964">Secreted</keyword>
<dbReference type="InterPro" id="IPR052424">
    <property type="entry name" value="Kielin_Chordin-BMP_Reg"/>
</dbReference>
<dbReference type="Proteomes" id="UP000075882">
    <property type="component" value="Unassembled WGS sequence"/>
</dbReference>
<feature type="compositionally biased region" description="Low complexity" evidence="4">
    <location>
        <begin position="173"/>
        <end position="193"/>
    </location>
</feature>
<evidence type="ECO:0000313" key="5">
    <source>
        <dbReference type="EnsemblMetazoa" id="ACOM040418-PA.1"/>
    </source>
</evidence>
<evidence type="ECO:0008006" key="6">
    <source>
        <dbReference type="Google" id="ProtNLM"/>
    </source>
</evidence>
<dbReference type="PANTHER" id="PTHR46698">
    <property type="entry name" value="CROSSVEINLESS 2"/>
    <property type="match status" value="1"/>
</dbReference>
<proteinExistence type="predicted"/>
<keyword evidence="3" id="KW-0732">Signal</keyword>
<dbReference type="GO" id="GO:0005576">
    <property type="term" value="C:extracellular region"/>
    <property type="evidence" value="ECO:0007669"/>
    <property type="project" value="UniProtKB-SubCell"/>
</dbReference>
<evidence type="ECO:0000256" key="2">
    <source>
        <dbReference type="ARBA" id="ARBA00022525"/>
    </source>
</evidence>
<sequence>LPESDEKVQPTVSSTTGLPVAFDAVEVGATSEEEHDDAEQPQTDDLNADDESSEEAESLAAVTTPRAPEKVSTTAEPASTPVKEVSAEELTPKPEVYTTVAAESDSQVTEQPTTVQQEAEQTSTEVTAAHADTTTASKPSQDEIQTTAAAVDVINRDEEQHHSEAPEEVVSQEPAVTTTSTAATTAQPVAAETDGPVRESSQPATTTQEDLASSTVAAPVAAQDDKLDEKVDEQAVVPAVPEKPQPVSDDSEEQQEAVKPTFTEDEHDDQQKVQEPEVVGVSEESSSLAKPTQQPETVGPSYGAPGQHYDTGYGHMPPHYPPSSYEDDYGEEEDPAAFGPGTCRYGGKLYVSAQQIPRDDPCDFCFCFRSDIICLQQSCPPPISGCNEEPIAGFCCPRYECPVSMATVLNVTTSTTTTTTTLPPHFLSHAYKGHVQKRGCQIQGKPYNVGETVASASGPCMRCTCGGDGQMQCEPKACSPEPMLQQMIAVAAARRR</sequence>
<evidence type="ECO:0000256" key="1">
    <source>
        <dbReference type="ARBA" id="ARBA00004613"/>
    </source>
</evidence>
<feature type="compositionally biased region" description="Acidic residues" evidence="4">
    <location>
        <begin position="325"/>
        <end position="334"/>
    </location>
</feature>
<feature type="region of interest" description="Disordered" evidence="4">
    <location>
        <begin position="1"/>
        <end position="334"/>
    </location>
</feature>
<organism evidence="5">
    <name type="scientific">Anopheles coluzzii</name>
    <name type="common">African malaria mosquito</name>
    <dbReference type="NCBI Taxonomy" id="1518534"/>
    <lineage>
        <taxon>Eukaryota</taxon>
        <taxon>Metazoa</taxon>
        <taxon>Ecdysozoa</taxon>
        <taxon>Arthropoda</taxon>
        <taxon>Hexapoda</taxon>
        <taxon>Insecta</taxon>
        <taxon>Pterygota</taxon>
        <taxon>Neoptera</taxon>
        <taxon>Endopterygota</taxon>
        <taxon>Diptera</taxon>
        <taxon>Nematocera</taxon>
        <taxon>Culicoidea</taxon>
        <taxon>Culicidae</taxon>
        <taxon>Anophelinae</taxon>
        <taxon>Anopheles</taxon>
    </lineage>
</organism>
<evidence type="ECO:0000256" key="3">
    <source>
        <dbReference type="ARBA" id="ARBA00022729"/>
    </source>
</evidence>
<feature type="compositionally biased region" description="Basic and acidic residues" evidence="4">
    <location>
        <begin position="223"/>
        <end position="233"/>
    </location>
</feature>
<comment type="subcellular location">
    <subcellularLocation>
        <location evidence="1">Secreted</location>
    </subcellularLocation>
</comment>
<dbReference type="PANTHER" id="PTHR46698:SF3">
    <property type="entry name" value="TENECTIN ISOFORM 1-RELATED"/>
    <property type="match status" value="1"/>
</dbReference>
<protein>
    <recommendedName>
        <fullName evidence="6">VWFC domain-containing protein</fullName>
    </recommendedName>
</protein>
<feature type="compositionally biased region" description="Polar residues" evidence="4">
    <location>
        <begin position="132"/>
        <end position="148"/>
    </location>
</feature>
<dbReference type="EnsemblMetazoa" id="ACOM040418-RA">
    <property type="protein sequence ID" value="ACOM040418-PA.1"/>
    <property type="gene ID" value="ACOM040418"/>
</dbReference>